<protein>
    <recommendedName>
        <fullName evidence="5">Amidase domain-containing protein</fullName>
    </recommendedName>
</protein>
<dbReference type="PIRSF" id="PIRSF001221">
    <property type="entry name" value="Amidase_fungi"/>
    <property type="match status" value="1"/>
</dbReference>
<evidence type="ECO:0000313" key="7">
    <source>
        <dbReference type="Proteomes" id="UP000886523"/>
    </source>
</evidence>
<proteinExistence type="inferred from homology"/>
<reference evidence="6" key="1">
    <citation type="journal article" date="2020" name="Nat. Commun.">
        <title>Large-scale genome sequencing of mycorrhizal fungi provides insights into the early evolution of symbiotic traits.</title>
        <authorList>
            <person name="Miyauchi S."/>
            <person name="Kiss E."/>
            <person name="Kuo A."/>
            <person name="Drula E."/>
            <person name="Kohler A."/>
            <person name="Sanchez-Garcia M."/>
            <person name="Morin E."/>
            <person name="Andreopoulos B."/>
            <person name="Barry K.W."/>
            <person name="Bonito G."/>
            <person name="Buee M."/>
            <person name="Carver A."/>
            <person name="Chen C."/>
            <person name="Cichocki N."/>
            <person name="Clum A."/>
            <person name="Culley D."/>
            <person name="Crous P.W."/>
            <person name="Fauchery L."/>
            <person name="Girlanda M."/>
            <person name="Hayes R.D."/>
            <person name="Keri Z."/>
            <person name="LaButti K."/>
            <person name="Lipzen A."/>
            <person name="Lombard V."/>
            <person name="Magnuson J."/>
            <person name="Maillard F."/>
            <person name="Murat C."/>
            <person name="Nolan M."/>
            <person name="Ohm R.A."/>
            <person name="Pangilinan J."/>
            <person name="Pereira M.F."/>
            <person name="Perotto S."/>
            <person name="Peter M."/>
            <person name="Pfister S."/>
            <person name="Riley R."/>
            <person name="Sitrit Y."/>
            <person name="Stielow J.B."/>
            <person name="Szollosi G."/>
            <person name="Zifcakova L."/>
            <person name="Stursova M."/>
            <person name="Spatafora J.W."/>
            <person name="Tedersoo L."/>
            <person name="Vaario L.M."/>
            <person name="Yamada A."/>
            <person name="Yan M."/>
            <person name="Wang P."/>
            <person name="Xu J."/>
            <person name="Bruns T."/>
            <person name="Baldrian P."/>
            <person name="Vilgalys R."/>
            <person name="Dunand C."/>
            <person name="Henrissat B."/>
            <person name="Grigoriev I.V."/>
            <person name="Hibbett D."/>
            <person name="Nagy L.G."/>
            <person name="Martin F.M."/>
        </authorList>
    </citation>
    <scope>NUCLEOTIDE SEQUENCE</scope>
    <source>
        <strain evidence="6">UP504</strain>
    </source>
</reference>
<dbReference type="EMBL" id="MU128944">
    <property type="protein sequence ID" value="KAF9516034.1"/>
    <property type="molecule type" value="Genomic_DNA"/>
</dbReference>
<organism evidence="6 7">
    <name type="scientific">Hydnum rufescens UP504</name>
    <dbReference type="NCBI Taxonomy" id="1448309"/>
    <lineage>
        <taxon>Eukaryota</taxon>
        <taxon>Fungi</taxon>
        <taxon>Dikarya</taxon>
        <taxon>Basidiomycota</taxon>
        <taxon>Agaricomycotina</taxon>
        <taxon>Agaricomycetes</taxon>
        <taxon>Cantharellales</taxon>
        <taxon>Hydnaceae</taxon>
        <taxon>Hydnum</taxon>
    </lineage>
</organism>
<feature type="binding site" evidence="4">
    <location>
        <begin position="229"/>
        <end position="232"/>
    </location>
    <ligand>
        <name>substrate</name>
    </ligand>
</feature>
<keyword evidence="2" id="KW-0378">Hydrolase</keyword>
<dbReference type="InterPro" id="IPR036928">
    <property type="entry name" value="AS_sf"/>
</dbReference>
<feature type="active site" description="Charge relay system" evidence="3">
    <location>
        <position position="208"/>
    </location>
</feature>
<comment type="similarity">
    <text evidence="1">Belongs to the amidase family.</text>
</comment>
<evidence type="ECO:0000256" key="4">
    <source>
        <dbReference type="PIRSR" id="PIRSR001221-2"/>
    </source>
</evidence>
<dbReference type="Proteomes" id="UP000886523">
    <property type="component" value="Unassembled WGS sequence"/>
</dbReference>
<evidence type="ECO:0000259" key="5">
    <source>
        <dbReference type="Pfam" id="PF01425"/>
    </source>
</evidence>
<dbReference type="SUPFAM" id="SSF75304">
    <property type="entry name" value="Amidase signature (AS) enzymes"/>
    <property type="match status" value="1"/>
</dbReference>
<evidence type="ECO:0000256" key="3">
    <source>
        <dbReference type="PIRSR" id="PIRSR001221-1"/>
    </source>
</evidence>
<dbReference type="OrthoDB" id="6428749at2759"/>
<accession>A0A9P6B1N3</accession>
<dbReference type="Pfam" id="PF01425">
    <property type="entry name" value="Amidase"/>
    <property type="match status" value="1"/>
</dbReference>
<dbReference type="AlphaFoldDB" id="A0A9P6B1N3"/>
<feature type="binding site" evidence="4">
    <location>
        <position position="208"/>
    </location>
    <ligand>
        <name>substrate</name>
    </ligand>
</feature>
<dbReference type="GO" id="GO:0016787">
    <property type="term" value="F:hydrolase activity"/>
    <property type="evidence" value="ECO:0007669"/>
    <property type="project" value="UniProtKB-KW"/>
</dbReference>
<feature type="active site" description="Charge relay system" evidence="3">
    <location>
        <position position="132"/>
    </location>
</feature>
<evidence type="ECO:0000256" key="2">
    <source>
        <dbReference type="ARBA" id="ARBA00022801"/>
    </source>
</evidence>
<dbReference type="Gene3D" id="3.90.1300.10">
    <property type="entry name" value="Amidase signature (AS) domain"/>
    <property type="match status" value="1"/>
</dbReference>
<name>A0A9P6B1N3_9AGAM</name>
<feature type="active site" description="Acyl-ester intermediate" evidence="3">
    <location>
        <position position="232"/>
    </location>
</feature>
<gene>
    <name evidence="6" type="ORF">BS47DRAFT_1371860</name>
</gene>
<comment type="caution">
    <text evidence="6">The sequence shown here is derived from an EMBL/GenBank/DDBJ whole genome shotgun (WGS) entry which is preliminary data.</text>
</comment>
<feature type="domain" description="Amidase" evidence="5">
    <location>
        <begin position="80"/>
        <end position="523"/>
    </location>
</feature>
<evidence type="ECO:0000256" key="1">
    <source>
        <dbReference type="ARBA" id="ARBA00009199"/>
    </source>
</evidence>
<feature type="binding site" evidence="4">
    <location>
        <position position="182"/>
    </location>
    <ligand>
        <name>substrate</name>
    </ligand>
</feature>
<evidence type="ECO:0000313" key="6">
    <source>
        <dbReference type="EMBL" id="KAF9516034.1"/>
    </source>
</evidence>
<dbReference type="PANTHER" id="PTHR46072">
    <property type="entry name" value="AMIDASE-RELATED-RELATED"/>
    <property type="match status" value="1"/>
</dbReference>
<sequence length="550" mass="60626">MNGGPGLTNAVESKRANREAILAQYPDWRPDLSRGIPNDVSSCTLSRLSPREVEIVHLDATALLEHIHRGEYSAVDVIIAHSKAAVAAQDLTNCLTEIFIEQALRRARELDEIFQQTGQVIGPLHGLPISIKDHMKVKGLDTSSGYVAWAGKTVAEDDAVIVDVLKKAGAIFYVKTANPQSLLSLETHNNIFGRTFNPFNRTLSPGGSSGGESALIASHGSPIGIGSDIGGSISSRSTLRSLWAQASVARIPHAGLMGSHDGMDNIVGALGPLARSARDLALFHRVLLGAESWLLEYAVLHMPWRDDIVKGLGVPEKLTIAVLADDGVVRPHPPLLRALENYKKALVAAGHEVIDWIPFKHHESWELLLKFYFLDGGAEYRETLAEGKEEATPSFSWILEQCGGRAYTIREMWQLNVERDRYRAQALAHWNDTQNRTRSGRPVDAILTPTFATLAPPHDSTRWWGYSSYWNLLDLPGVRPLTACLRAKPSRGYIRNQWDPTTYEGAPISLQLIGRRHQEELLLAILNQVEAAAKLYTKHGPSEQTSLEMV</sequence>
<keyword evidence="7" id="KW-1185">Reference proteome</keyword>
<dbReference type="InterPro" id="IPR023631">
    <property type="entry name" value="Amidase_dom"/>
</dbReference>